<name>D6XSD1_BACIE</name>
<protein>
    <submittedName>
        <fullName evidence="1">Uncharacterized protein</fullName>
    </submittedName>
</protein>
<keyword evidence="2" id="KW-1185">Reference proteome</keyword>
<evidence type="ECO:0000313" key="1">
    <source>
        <dbReference type="EMBL" id="ADH98717.1"/>
    </source>
</evidence>
<gene>
    <name evidence="1" type="ordered locus">Bsel_1204</name>
</gene>
<sequence length="69" mass="7748">MIEQTNLSFELLQDANYDVGADHGFIDLDEGLIFRGYTAVNPETGQQVTEIDYLVGENKEEILAILEDL</sequence>
<dbReference type="EMBL" id="CP001791">
    <property type="protein sequence ID" value="ADH98717.1"/>
    <property type="molecule type" value="Genomic_DNA"/>
</dbReference>
<dbReference type="STRING" id="439292.Bsel_1204"/>
<proteinExistence type="predicted"/>
<dbReference type="HOGENOM" id="CLU_2767228_0_0_9"/>
<dbReference type="KEGG" id="bse:Bsel_1204"/>
<dbReference type="Proteomes" id="UP000000271">
    <property type="component" value="Chromosome"/>
</dbReference>
<organism evidence="1 2">
    <name type="scientific">Bacillus selenitireducens (strain ATCC 700615 / DSM 15326 / MLS10)</name>
    <dbReference type="NCBI Taxonomy" id="439292"/>
    <lineage>
        <taxon>Bacteria</taxon>
        <taxon>Bacillati</taxon>
        <taxon>Bacillota</taxon>
        <taxon>Bacilli</taxon>
        <taxon>Bacillales</taxon>
        <taxon>Bacillaceae</taxon>
        <taxon>Salisediminibacterium</taxon>
    </lineage>
</organism>
<dbReference type="AlphaFoldDB" id="D6XSD1"/>
<reference evidence="1" key="1">
    <citation type="submission" date="2009-10" db="EMBL/GenBank/DDBJ databases">
        <title>Complete sequence of Bacillus selenitireducens MLS10.</title>
        <authorList>
            <consortium name="US DOE Joint Genome Institute"/>
            <person name="Lucas S."/>
            <person name="Copeland A."/>
            <person name="Lapidus A."/>
            <person name="Glavina del Rio T."/>
            <person name="Dalin E."/>
            <person name="Tice H."/>
            <person name="Bruce D."/>
            <person name="Goodwin L."/>
            <person name="Pitluck S."/>
            <person name="Sims D."/>
            <person name="Brettin T."/>
            <person name="Detter J.C."/>
            <person name="Han C."/>
            <person name="Larimer F."/>
            <person name="Land M."/>
            <person name="Hauser L."/>
            <person name="Kyrpides N."/>
            <person name="Ovchinnikova G."/>
            <person name="Stolz J."/>
        </authorList>
    </citation>
    <scope>NUCLEOTIDE SEQUENCE [LARGE SCALE GENOMIC DNA]</scope>
    <source>
        <strain evidence="1">MLS10</strain>
    </source>
</reference>
<accession>D6XSD1</accession>
<evidence type="ECO:0000313" key="2">
    <source>
        <dbReference type="Proteomes" id="UP000000271"/>
    </source>
</evidence>